<dbReference type="SMART" id="SM00176">
    <property type="entry name" value="RAN"/>
    <property type="match status" value="1"/>
</dbReference>
<dbReference type="GO" id="GO:0005525">
    <property type="term" value="F:GTP binding"/>
    <property type="evidence" value="ECO:0007669"/>
    <property type="project" value="InterPro"/>
</dbReference>
<dbReference type="PRINTS" id="PR00449">
    <property type="entry name" value="RASTRNSFRMNG"/>
</dbReference>
<dbReference type="InterPro" id="IPR005225">
    <property type="entry name" value="Small_GTP-bd"/>
</dbReference>
<dbReference type="OrthoDB" id="26525at2759"/>
<dbReference type="GO" id="GO:0003924">
    <property type="term" value="F:GTPase activity"/>
    <property type="evidence" value="ECO:0007669"/>
    <property type="project" value="InterPro"/>
</dbReference>
<evidence type="ECO:0000313" key="3">
    <source>
        <dbReference type="EMBL" id="KAJ5066066.1"/>
    </source>
</evidence>
<dbReference type="PROSITE" id="PS51419">
    <property type="entry name" value="RAB"/>
    <property type="match status" value="1"/>
</dbReference>
<organism evidence="3 4">
    <name type="scientific">Anaeramoeba ignava</name>
    <name type="common">Anaerobic marine amoeba</name>
    <dbReference type="NCBI Taxonomy" id="1746090"/>
    <lineage>
        <taxon>Eukaryota</taxon>
        <taxon>Metamonada</taxon>
        <taxon>Anaeramoebidae</taxon>
        <taxon>Anaeramoeba</taxon>
    </lineage>
</organism>
<dbReference type="InterPro" id="IPR001806">
    <property type="entry name" value="Small_GTPase"/>
</dbReference>
<accession>A0A9Q0L4Y0</accession>
<dbReference type="AlphaFoldDB" id="A0A9Q0L4Y0"/>
<evidence type="ECO:0000256" key="2">
    <source>
        <dbReference type="SAM" id="MobiDB-lite"/>
    </source>
</evidence>
<dbReference type="InterPro" id="IPR027417">
    <property type="entry name" value="P-loop_NTPase"/>
</dbReference>
<dbReference type="SUPFAM" id="SSF52540">
    <property type="entry name" value="P-loop containing nucleoside triphosphate hydrolases"/>
    <property type="match status" value="1"/>
</dbReference>
<dbReference type="NCBIfam" id="TIGR00231">
    <property type="entry name" value="small_GTP"/>
    <property type="match status" value="1"/>
</dbReference>
<dbReference type="EMBL" id="JAPDFW010000147">
    <property type="protein sequence ID" value="KAJ5066066.1"/>
    <property type="molecule type" value="Genomic_DNA"/>
</dbReference>
<proteinExistence type="predicted"/>
<gene>
    <name evidence="3" type="ORF">M0811_03399</name>
</gene>
<dbReference type="Gene3D" id="3.40.50.300">
    <property type="entry name" value="P-loop containing nucleotide triphosphate hydrolases"/>
    <property type="match status" value="1"/>
</dbReference>
<feature type="compositionally biased region" description="Low complexity" evidence="2">
    <location>
        <begin position="213"/>
        <end position="229"/>
    </location>
</feature>
<dbReference type="FunFam" id="3.40.50.300:FF:001329">
    <property type="entry name" value="Small GTP-binding protein, putative"/>
    <property type="match status" value="1"/>
</dbReference>
<feature type="compositionally biased region" description="Basic and acidic residues" evidence="2">
    <location>
        <begin position="197"/>
        <end position="206"/>
    </location>
</feature>
<dbReference type="CDD" id="cd00154">
    <property type="entry name" value="Rab"/>
    <property type="match status" value="1"/>
</dbReference>
<dbReference type="SMART" id="SM00173">
    <property type="entry name" value="RAS"/>
    <property type="match status" value="1"/>
</dbReference>
<feature type="region of interest" description="Disordered" evidence="2">
    <location>
        <begin position="179"/>
        <end position="229"/>
    </location>
</feature>
<evidence type="ECO:0000256" key="1">
    <source>
        <dbReference type="ARBA" id="ARBA00022741"/>
    </source>
</evidence>
<reference evidence="3" key="1">
    <citation type="submission" date="2022-10" db="EMBL/GenBank/DDBJ databases">
        <title>Novel sulphate-reducing endosymbionts in the free-living metamonad Anaeramoeba.</title>
        <authorList>
            <person name="Jerlstrom-Hultqvist J."/>
            <person name="Cepicka I."/>
            <person name="Gallot-Lavallee L."/>
            <person name="Salas-Leiva D."/>
            <person name="Curtis B.A."/>
            <person name="Zahonova K."/>
            <person name="Pipaliya S."/>
            <person name="Dacks J."/>
            <person name="Roger A.J."/>
        </authorList>
    </citation>
    <scope>NUCLEOTIDE SEQUENCE</scope>
    <source>
        <strain evidence="3">BMAN</strain>
    </source>
</reference>
<dbReference type="Proteomes" id="UP001149090">
    <property type="component" value="Unassembled WGS sequence"/>
</dbReference>
<dbReference type="PANTHER" id="PTHR47978">
    <property type="match status" value="1"/>
</dbReference>
<name>A0A9Q0L4Y0_ANAIG</name>
<protein>
    <submittedName>
        <fullName evidence="3">Uncharacterized protein</fullName>
    </submittedName>
</protein>
<keyword evidence="4" id="KW-1185">Reference proteome</keyword>
<dbReference type="Pfam" id="PF00071">
    <property type="entry name" value="Ras"/>
    <property type="match status" value="1"/>
</dbReference>
<dbReference type="SMART" id="SM00174">
    <property type="entry name" value="RHO"/>
    <property type="match status" value="1"/>
</dbReference>
<comment type="caution">
    <text evidence="3">The sequence shown here is derived from an EMBL/GenBank/DDBJ whole genome shotgun (WGS) entry which is preliminary data.</text>
</comment>
<keyword evidence="1" id="KW-0547">Nucleotide-binding</keyword>
<dbReference type="PROSITE" id="PS51421">
    <property type="entry name" value="RAS"/>
    <property type="match status" value="1"/>
</dbReference>
<evidence type="ECO:0000313" key="4">
    <source>
        <dbReference type="Proteomes" id="UP001149090"/>
    </source>
</evidence>
<dbReference type="SMART" id="SM00175">
    <property type="entry name" value="RAB"/>
    <property type="match status" value="1"/>
</dbReference>
<sequence length="248" mass="28232">MNPENLDLNQQIFKIIIFGEAGVGKTSIINRYINNTFNISSIPTFGVDFKFKEIDCDGKKANLQIWDTGGQKTVRMAFTQAIYKNAQAFIIVFDLTNPISFKAIDSFLLDIENNGTENPIIAIAGNKSDLTHKIDNPEEELLKMTNGKKYKIFLTSAKDAINIDELFYYVTKKFLKKNKNNPKQNSINSGIITLDNRMFERQEDPSNPRIGTKNNNSNKNSNKNSNQNLNDQHQQVLRIQKAKKQNCC</sequence>
<dbReference type="OMA" id="IDELFYY"/>